<name>A0A9P1H7P7_9PEZI</name>
<comment type="similarity">
    <text evidence="2">Belongs to the acylphosphatase family.</text>
</comment>
<comment type="caution">
    <text evidence="4">The sequence shown here is derived from an EMBL/GenBank/DDBJ whole genome shotgun (WGS) entry which is preliminary data.</text>
</comment>
<dbReference type="InterPro" id="IPR036046">
    <property type="entry name" value="Acylphosphatase-like_dom_sf"/>
</dbReference>
<evidence type="ECO:0000313" key="5">
    <source>
        <dbReference type="Proteomes" id="UP000838763"/>
    </source>
</evidence>
<proteinExistence type="inferred from homology"/>
<organism evidence="4 5">
    <name type="scientific">Parascedosporium putredinis</name>
    <dbReference type="NCBI Taxonomy" id="1442378"/>
    <lineage>
        <taxon>Eukaryota</taxon>
        <taxon>Fungi</taxon>
        <taxon>Dikarya</taxon>
        <taxon>Ascomycota</taxon>
        <taxon>Pezizomycotina</taxon>
        <taxon>Sordariomycetes</taxon>
        <taxon>Hypocreomycetidae</taxon>
        <taxon>Microascales</taxon>
        <taxon>Microascaceae</taxon>
        <taxon>Parascedosporium</taxon>
    </lineage>
</organism>
<comment type="caution">
    <text evidence="1">Lacks conserved residue(s) required for the propagation of feature annotation.</text>
</comment>
<accession>A0A9P1H7P7</accession>
<dbReference type="PROSITE" id="PS51160">
    <property type="entry name" value="ACYLPHOSPHATASE_3"/>
    <property type="match status" value="1"/>
</dbReference>
<evidence type="ECO:0000256" key="1">
    <source>
        <dbReference type="PROSITE-ProRule" id="PRU00520"/>
    </source>
</evidence>
<dbReference type="Gene3D" id="3.30.70.100">
    <property type="match status" value="1"/>
</dbReference>
<protein>
    <recommendedName>
        <fullName evidence="3">Acylphosphatase-like domain-containing protein</fullName>
    </recommendedName>
</protein>
<dbReference type="PANTHER" id="PTHR47268">
    <property type="entry name" value="ACYLPHOSPHATASE"/>
    <property type="match status" value="1"/>
</dbReference>
<sequence>MSEALPKVESFTCSFFTQRKARELGLTGWVRNIPNNKVDGEAQGSENDIQTLLKHLNDGPKHALVVKLDKEERDVVENESAFEIRR</sequence>
<evidence type="ECO:0000256" key="2">
    <source>
        <dbReference type="RuleBase" id="RU004168"/>
    </source>
</evidence>
<dbReference type="GO" id="GO:0003998">
    <property type="term" value="F:acylphosphatase activity"/>
    <property type="evidence" value="ECO:0007669"/>
    <property type="project" value="InterPro"/>
</dbReference>
<keyword evidence="5" id="KW-1185">Reference proteome</keyword>
<dbReference type="Proteomes" id="UP000838763">
    <property type="component" value="Unassembled WGS sequence"/>
</dbReference>
<evidence type="ECO:0000313" key="4">
    <source>
        <dbReference type="EMBL" id="CAI4217043.1"/>
    </source>
</evidence>
<dbReference type="InterPro" id="IPR020456">
    <property type="entry name" value="Acylphosphatase"/>
</dbReference>
<dbReference type="Pfam" id="PF00708">
    <property type="entry name" value="Acylphosphatase"/>
    <property type="match status" value="1"/>
</dbReference>
<gene>
    <name evidence="4" type="ORF">PPNO1_LOCUS6686</name>
</gene>
<reference evidence="4" key="1">
    <citation type="submission" date="2022-11" db="EMBL/GenBank/DDBJ databases">
        <authorList>
            <person name="Scott C."/>
            <person name="Bruce N."/>
        </authorList>
    </citation>
    <scope>NUCLEOTIDE SEQUENCE</scope>
</reference>
<dbReference type="AlphaFoldDB" id="A0A9P1H7P7"/>
<dbReference type="InterPro" id="IPR001792">
    <property type="entry name" value="Acylphosphatase-like_dom"/>
</dbReference>
<evidence type="ECO:0000259" key="3">
    <source>
        <dbReference type="PROSITE" id="PS51160"/>
    </source>
</evidence>
<dbReference type="EMBL" id="CALLCH030000015">
    <property type="protein sequence ID" value="CAI4217043.1"/>
    <property type="molecule type" value="Genomic_DNA"/>
</dbReference>
<dbReference type="OrthoDB" id="7961613at2759"/>
<dbReference type="PANTHER" id="PTHR47268:SF4">
    <property type="entry name" value="ACYLPHOSPHATASE"/>
    <property type="match status" value="1"/>
</dbReference>
<feature type="domain" description="Acylphosphatase-like" evidence="3">
    <location>
        <begin position="16"/>
        <end position="86"/>
    </location>
</feature>
<dbReference type="SUPFAM" id="SSF54975">
    <property type="entry name" value="Acylphosphatase/BLUF domain-like"/>
    <property type="match status" value="1"/>
</dbReference>